<dbReference type="AlphaFoldDB" id="A0ABD3P3D0"/>
<dbReference type="SUPFAM" id="SSF75011">
    <property type="entry name" value="3-carboxy-cis,cis-mucoante lactonizing enzyme"/>
    <property type="match status" value="1"/>
</dbReference>
<organism evidence="1 2">
    <name type="scientific">Cyclotella atomus</name>
    <dbReference type="NCBI Taxonomy" id="382360"/>
    <lineage>
        <taxon>Eukaryota</taxon>
        <taxon>Sar</taxon>
        <taxon>Stramenopiles</taxon>
        <taxon>Ochrophyta</taxon>
        <taxon>Bacillariophyta</taxon>
        <taxon>Coscinodiscophyceae</taxon>
        <taxon>Thalassiosirophycidae</taxon>
        <taxon>Stephanodiscales</taxon>
        <taxon>Stephanodiscaceae</taxon>
        <taxon>Cyclotella</taxon>
    </lineage>
</organism>
<reference evidence="1 2" key="1">
    <citation type="submission" date="2024-10" db="EMBL/GenBank/DDBJ databases">
        <title>Updated reference genomes for cyclostephanoid diatoms.</title>
        <authorList>
            <person name="Roberts W.R."/>
            <person name="Alverson A.J."/>
        </authorList>
    </citation>
    <scope>NUCLEOTIDE SEQUENCE [LARGE SCALE GENOMIC DNA]</scope>
    <source>
        <strain evidence="1 2">AJA010-31</strain>
    </source>
</reference>
<accession>A0ABD3P3D0</accession>
<name>A0ABD3P3D0_9STRA</name>
<evidence type="ECO:0000313" key="1">
    <source>
        <dbReference type="EMBL" id="KAL3782665.1"/>
    </source>
</evidence>
<comment type="caution">
    <text evidence="1">The sequence shown here is derived from an EMBL/GenBank/DDBJ whole genome shotgun (WGS) entry which is preliminary data.</text>
</comment>
<sequence>MKLFRINTINMNSSVSIIILLSAAIKMLSFLLLFLSISSASAMSMNNMLMAQTLESFLSSLVSFGSMSITQKDDIFSLALQFHPDYNSSVDDLRLPQQNVFSTDDSKEALRSYLYMEIDSEFMEYETAETIASMLSLGALYPRDSGISSIVDSGIASLNGPAESCYTGEGNVVRLGRSNMFGDGNSATGTLYNGIWGYAVGSREYALQCHGNGLNILDVTDPANIFRVQFVPMHGGGIWRDVATHIDALKNKAYAYVGAQGNQGDGKDPSLFVIDLSTLSGNVTHSVDENPASVLDLGETPGLVHTINVDRGLLFLNTANADEGCRVYDLVANPLSPRFLFKTGGDMGRDCHDSSVIKNTNGKDLLVVSDGSGRRERIWDITYVNESWPTDALPPLIGETKEISGTYAHSNWASKDGRYIFCFDEGNQVDIAVHDISDPTQPKLLGNFHYSEESKYDAVPHNGEVRGNYLYVAFYSVGMRVFDISNPIHPYEVGKAETFRDADGTGVLIDPPSIGSGAWNTYPFLPSGNVLVSDQNHGLYVVKPNQPYGRPSAFGITAKFDGSGNTVLTWTASTNASGF</sequence>
<evidence type="ECO:0000313" key="2">
    <source>
        <dbReference type="Proteomes" id="UP001530400"/>
    </source>
</evidence>
<dbReference type="NCBIfam" id="TIGR04312">
    <property type="entry name" value="choice_anch_B"/>
    <property type="match status" value="1"/>
</dbReference>
<keyword evidence="2" id="KW-1185">Reference proteome</keyword>
<dbReference type="Proteomes" id="UP001530400">
    <property type="component" value="Unassembled WGS sequence"/>
</dbReference>
<dbReference type="InterPro" id="IPR027589">
    <property type="entry name" value="Choice_anch_B"/>
</dbReference>
<dbReference type="InterPro" id="IPR013211">
    <property type="entry name" value="LVIVD"/>
</dbReference>
<dbReference type="Pfam" id="PF08309">
    <property type="entry name" value="LVIVD"/>
    <property type="match status" value="2"/>
</dbReference>
<gene>
    <name evidence="1" type="ORF">ACHAWO_002590</name>
</gene>
<dbReference type="EMBL" id="JALLPJ020000798">
    <property type="protein sequence ID" value="KAL3782665.1"/>
    <property type="molecule type" value="Genomic_DNA"/>
</dbReference>
<protein>
    <submittedName>
        <fullName evidence="1">Uncharacterized protein</fullName>
    </submittedName>
</protein>
<proteinExistence type="predicted"/>